<keyword evidence="3" id="KW-1185">Reference proteome</keyword>
<dbReference type="PANTHER" id="PTHR16222:SF17">
    <property type="entry name" value="SELENOPROTEIN J"/>
    <property type="match status" value="1"/>
</dbReference>
<gene>
    <name evidence="2" type="ORF">dnl_39290</name>
</gene>
<dbReference type="SUPFAM" id="SSF101478">
    <property type="entry name" value="ADP-ribosylglycohydrolase"/>
    <property type="match status" value="1"/>
</dbReference>
<dbReference type="AlphaFoldDB" id="A0A975BAI3"/>
<dbReference type="Gene3D" id="1.10.4080.10">
    <property type="entry name" value="ADP-ribosylation/Crystallin J1"/>
    <property type="match status" value="1"/>
</dbReference>
<dbReference type="InterPro" id="IPR050792">
    <property type="entry name" value="ADP-ribosylglycohydrolase"/>
</dbReference>
<organism evidence="2 3">
    <name type="scientific">Desulfonema limicola</name>
    <dbReference type="NCBI Taxonomy" id="45656"/>
    <lineage>
        <taxon>Bacteria</taxon>
        <taxon>Pseudomonadati</taxon>
        <taxon>Thermodesulfobacteriota</taxon>
        <taxon>Desulfobacteria</taxon>
        <taxon>Desulfobacterales</taxon>
        <taxon>Desulfococcaceae</taxon>
        <taxon>Desulfonema</taxon>
    </lineage>
</organism>
<dbReference type="InterPro" id="IPR036705">
    <property type="entry name" value="Ribosyl_crysJ1_sf"/>
</dbReference>
<keyword evidence="1" id="KW-0479">Metal-binding</keyword>
<sequence>MVLASFAADSLSLGAHWIYDVQKITDTYGRIESLIKPGPDSYHNTKNAGEFTHYGDQTYILLQSLAAEKAFDLNDFSSRWQKMFENYNGYIDGATSKTLAYYAKGRSPEKAGSHTGDFGGPARIAPLVYLYSDDIETLVESVRTQTAMTHNDPNTLDTAEFFARAVVLVLNGSSPVEALKQTAASHFDMSPISMWVSDGIKSKDQDTISVISGFGQACSTSLVFPGVIHLIARYENDLKEALIQSIMAGGESAARGAVTGMILGAYLGIEQLPQEWTAGMKKISEIKKLLDSLIEDLN</sequence>
<accession>A0A975BAI3</accession>
<dbReference type="PANTHER" id="PTHR16222">
    <property type="entry name" value="ADP-RIBOSYLGLYCOHYDROLASE"/>
    <property type="match status" value="1"/>
</dbReference>
<dbReference type="EMBL" id="CP061799">
    <property type="protein sequence ID" value="QTA81590.1"/>
    <property type="molecule type" value="Genomic_DNA"/>
</dbReference>
<dbReference type="Proteomes" id="UP000663720">
    <property type="component" value="Chromosome"/>
</dbReference>
<feature type="binding site" evidence="1">
    <location>
        <position position="52"/>
    </location>
    <ligand>
        <name>Mg(2+)</name>
        <dbReference type="ChEBI" id="CHEBI:18420"/>
        <label>1</label>
    </ligand>
</feature>
<proteinExistence type="predicted"/>
<dbReference type="GO" id="GO:0046872">
    <property type="term" value="F:metal ion binding"/>
    <property type="evidence" value="ECO:0007669"/>
    <property type="project" value="UniProtKB-KW"/>
</dbReference>
<keyword evidence="1" id="KW-0460">Magnesium</keyword>
<comment type="cofactor">
    <cofactor evidence="1">
        <name>Mg(2+)</name>
        <dbReference type="ChEBI" id="CHEBI:18420"/>
    </cofactor>
    <text evidence="1">Binds 2 magnesium ions per subunit.</text>
</comment>
<protein>
    <submittedName>
        <fullName evidence="2">ADP-ribosylglycohydrolase family protein</fullName>
    </submittedName>
</protein>
<evidence type="ECO:0000313" key="3">
    <source>
        <dbReference type="Proteomes" id="UP000663720"/>
    </source>
</evidence>
<dbReference type="InterPro" id="IPR005502">
    <property type="entry name" value="Ribosyl_crysJ1"/>
</dbReference>
<evidence type="ECO:0000256" key="1">
    <source>
        <dbReference type="PIRSR" id="PIRSR605502-1"/>
    </source>
</evidence>
<dbReference type="RefSeq" id="WP_207687609.1">
    <property type="nucleotide sequence ID" value="NZ_CP061799.1"/>
</dbReference>
<reference evidence="2" key="1">
    <citation type="journal article" date="2021" name="Microb. Physiol.">
        <title>Proteogenomic Insights into the Physiology of Marine, Sulfate-Reducing, Filamentous Desulfonema limicola and Desulfonema magnum.</title>
        <authorList>
            <person name="Schnaars V."/>
            <person name="Wohlbrand L."/>
            <person name="Scheve S."/>
            <person name="Hinrichs C."/>
            <person name="Reinhardt R."/>
            <person name="Rabus R."/>
        </authorList>
    </citation>
    <scope>NUCLEOTIDE SEQUENCE</scope>
    <source>
        <strain evidence="2">5ac10</strain>
    </source>
</reference>
<dbReference type="KEGG" id="dli:dnl_39290"/>
<evidence type="ECO:0000313" key="2">
    <source>
        <dbReference type="EMBL" id="QTA81590.1"/>
    </source>
</evidence>
<name>A0A975BAI3_9BACT</name>
<dbReference type="Pfam" id="PF03747">
    <property type="entry name" value="ADP_ribosyl_GH"/>
    <property type="match status" value="1"/>
</dbReference>